<dbReference type="InterPro" id="IPR036388">
    <property type="entry name" value="WH-like_DNA-bd_sf"/>
</dbReference>
<proteinExistence type="predicted"/>
<reference evidence="3" key="1">
    <citation type="journal article" date="2021" name="PeerJ">
        <title>Extensive microbial diversity within the chicken gut microbiome revealed by metagenomics and culture.</title>
        <authorList>
            <person name="Gilroy R."/>
            <person name="Ravi A."/>
            <person name="Getino M."/>
            <person name="Pursley I."/>
            <person name="Horton D.L."/>
            <person name="Alikhan N.F."/>
            <person name="Baker D."/>
            <person name="Gharbi K."/>
            <person name="Hall N."/>
            <person name="Watson M."/>
            <person name="Adriaenssens E.M."/>
            <person name="Foster-Nyarko E."/>
            <person name="Jarju S."/>
            <person name="Secka A."/>
            <person name="Antonio M."/>
            <person name="Oren A."/>
            <person name="Chaudhuri R.R."/>
            <person name="La Ragione R."/>
            <person name="Hildebrand F."/>
            <person name="Pallen M.J."/>
        </authorList>
    </citation>
    <scope>NUCLEOTIDE SEQUENCE</scope>
    <source>
        <strain evidence="3">CHK178-16964</strain>
    </source>
</reference>
<evidence type="ECO:0000313" key="4">
    <source>
        <dbReference type="Proteomes" id="UP000823900"/>
    </source>
</evidence>
<evidence type="ECO:0000256" key="1">
    <source>
        <dbReference type="ARBA" id="ARBA00002286"/>
    </source>
</evidence>
<organism evidence="3 4">
    <name type="scientific">Candidatus Lachnoclostridium stercoravium</name>
    <dbReference type="NCBI Taxonomy" id="2838633"/>
    <lineage>
        <taxon>Bacteria</taxon>
        <taxon>Bacillati</taxon>
        <taxon>Bacillota</taxon>
        <taxon>Clostridia</taxon>
        <taxon>Lachnospirales</taxon>
        <taxon>Lachnospiraceae</taxon>
    </lineage>
</organism>
<dbReference type="PANTHER" id="PTHR46889:SF4">
    <property type="entry name" value="TRANSPOSASE INSO FOR INSERTION SEQUENCE ELEMENT IS911B-RELATED"/>
    <property type="match status" value="1"/>
</dbReference>
<evidence type="ECO:0000313" key="3">
    <source>
        <dbReference type="EMBL" id="HJA72054.1"/>
    </source>
</evidence>
<dbReference type="AlphaFoldDB" id="A0A9D2KPC7"/>
<reference evidence="3" key="2">
    <citation type="submission" date="2021-04" db="EMBL/GenBank/DDBJ databases">
        <authorList>
            <person name="Gilroy R."/>
        </authorList>
    </citation>
    <scope>NUCLEOTIDE SEQUENCE</scope>
    <source>
        <strain evidence="3">CHK178-16964</strain>
    </source>
</reference>
<dbReference type="Pfam" id="PF00665">
    <property type="entry name" value="rve"/>
    <property type="match status" value="1"/>
</dbReference>
<dbReference type="Gene3D" id="1.10.10.10">
    <property type="entry name" value="Winged helix-like DNA-binding domain superfamily/Winged helix DNA-binding domain"/>
    <property type="match status" value="2"/>
</dbReference>
<accession>A0A9D2KPC7</accession>
<protein>
    <submittedName>
        <fullName evidence="3">IS3 family transposase</fullName>
    </submittedName>
</protein>
<dbReference type="PROSITE" id="PS50994">
    <property type="entry name" value="INTEGRASE"/>
    <property type="match status" value="1"/>
</dbReference>
<dbReference type="SUPFAM" id="SSF53098">
    <property type="entry name" value="Ribonuclease H-like"/>
    <property type="match status" value="1"/>
</dbReference>
<dbReference type="InterPro" id="IPR025948">
    <property type="entry name" value="HTH-like_dom"/>
</dbReference>
<dbReference type="PANTHER" id="PTHR46889">
    <property type="entry name" value="TRANSPOSASE INSF FOR INSERTION SEQUENCE IS3B-RELATED"/>
    <property type="match status" value="1"/>
</dbReference>
<dbReference type="InterPro" id="IPR050900">
    <property type="entry name" value="Transposase_IS3/IS150/IS904"/>
</dbReference>
<dbReference type="Pfam" id="PF13518">
    <property type="entry name" value="HTH_28"/>
    <property type="match status" value="2"/>
</dbReference>
<dbReference type="Pfam" id="PF13333">
    <property type="entry name" value="rve_2"/>
    <property type="match status" value="1"/>
</dbReference>
<dbReference type="InterPro" id="IPR048020">
    <property type="entry name" value="Transpos_IS3"/>
</dbReference>
<dbReference type="Gene3D" id="3.30.420.10">
    <property type="entry name" value="Ribonuclease H-like superfamily/Ribonuclease H"/>
    <property type="match status" value="1"/>
</dbReference>
<feature type="domain" description="Integrase catalytic" evidence="2">
    <location>
        <begin position="284"/>
        <end position="446"/>
    </location>
</feature>
<dbReference type="InterPro" id="IPR009057">
    <property type="entry name" value="Homeodomain-like_sf"/>
</dbReference>
<dbReference type="NCBIfam" id="NF033516">
    <property type="entry name" value="transpos_IS3"/>
    <property type="match status" value="1"/>
</dbReference>
<name>A0A9D2KPC7_9FIRM</name>
<dbReference type="GO" id="GO:0043565">
    <property type="term" value="F:sequence-specific DNA binding"/>
    <property type="evidence" value="ECO:0007669"/>
    <property type="project" value="InterPro"/>
</dbReference>
<sequence>MYSTELKLEIVQKYLQGTAGVKKLAEEYHVHKGDIQKWRDAYLEHGVDGLHIRPKKYSGDFKISVVEYMHSTGSSLRKTAAHFNIPCRDLINQWERIYYSEGKEALYEERRGRASKMGIKKPRKSKKNINENEDLLAEVQRLRMENEYLKKFKCLNSRAGKIRENDKVAVITELRQKYKLTALLSIAEMPRSTYYYYIKQLKRPDKYAEIKNEIQVIYHENQGRYGYRRITMELRNRGYQINHKTVQRLMKILGLKCMVRIKKYRSYKGQVGKIAPNILQRNFKAEKPNQKWATDITEFSLFGTKLYLSPVLDMYNGEIVSYSVSTSPVLNQVMDMLDKAFAKIPDNTHLIFHSDQGWQYQHRAYQKRLKDKGVQQSMSRKGNCLDNAVMENFFGLLKSELLYLREFSSLEEFQIELEKYIDYYNNKRIKSKLKGLSPVQYRIQSSLVA</sequence>
<comment type="caution">
    <text evidence="3">The sequence shown here is derived from an EMBL/GenBank/DDBJ whole genome shotgun (WGS) entry which is preliminary data.</text>
</comment>
<dbReference type="Proteomes" id="UP000823900">
    <property type="component" value="Unassembled WGS sequence"/>
</dbReference>
<dbReference type="InterPro" id="IPR001584">
    <property type="entry name" value="Integrase_cat-core"/>
</dbReference>
<dbReference type="InterPro" id="IPR036397">
    <property type="entry name" value="RNaseH_sf"/>
</dbReference>
<dbReference type="InterPro" id="IPR055247">
    <property type="entry name" value="InsJ-like_HTH"/>
</dbReference>
<dbReference type="SUPFAM" id="SSF46689">
    <property type="entry name" value="Homeodomain-like"/>
    <property type="match status" value="1"/>
</dbReference>
<dbReference type="InterPro" id="IPR012337">
    <property type="entry name" value="RNaseH-like_sf"/>
</dbReference>
<gene>
    <name evidence="3" type="ORF">IAA07_10865</name>
</gene>
<dbReference type="GO" id="GO:0015074">
    <property type="term" value="P:DNA integration"/>
    <property type="evidence" value="ECO:0007669"/>
    <property type="project" value="InterPro"/>
</dbReference>
<dbReference type="SUPFAM" id="SSF48295">
    <property type="entry name" value="TrpR-like"/>
    <property type="match status" value="1"/>
</dbReference>
<comment type="function">
    <text evidence="1">Involved in the transposition of the insertion sequence.</text>
</comment>
<dbReference type="EMBL" id="DWZA01000095">
    <property type="protein sequence ID" value="HJA72054.1"/>
    <property type="molecule type" value="Genomic_DNA"/>
</dbReference>
<dbReference type="Pfam" id="PF13276">
    <property type="entry name" value="HTH_21"/>
    <property type="match status" value="1"/>
</dbReference>
<evidence type="ECO:0000259" key="2">
    <source>
        <dbReference type="PROSITE" id="PS50994"/>
    </source>
</evidence>
<dbReference type="InterPro" id="IPR010921">
    <property type="entry name" value="Trp_repressor/repl_initiator"/>
</dbReference>